<dbReference type="InterPro" id="IPR006119">
    <property type="entry name" value="Resolv_N"/>
</dbReference>
<feature type="domain" description="Resolvase/invertase-type recombinase catalytic" evidence="1">
    <location>
        <begin position="4"/>
        <end position="143"/>
    </location>
</feature>
<sequence>MKKFVSWRRVSTIYQKKTGLGLESQKNIINHFVQIENGTLIADFCEVYTGKDLNGCTELRKAISFAKENNAILIIAKTDRFRNTVEALQIYDEMGEGNIYFCDIPHTDKFTLTLFFALAEREALLVSIRTKAALAVNKAKGILSGRANSNYQIKDETKEKAILKGAITKNKATIESEEFSCFCRILRKVIPILNENSTDEELFFLNWTKYRTSFVLTQCHKAEIKELMQEANRNNNKLFIGIDFTNANFYQYISSRVQATFNSISKYKEYNNLWKYFKLP</sequence>
<organism evidence="2">
    <name type="scientific">Herelleviridae sp. cttEB8</name>
    <dbReference type="NCBI Taxonomy" id="2825832"/>
    <lineage>
        <taxon>Viruses</taxon>
        <taxon>Duplodnaviria</taxon>
        <taxon>Heunggongvirae</taxon>
        <taxon>Uroviricota</taxon>
        <taxon>Caudoviricetes</taxon>
        <taxon>Herelleviridae</taxon>
    </lineage>
</organism>
<reference evidence="2" key="1">
    <citation type="journal article" date="2021" name="Proc. Natl. Acad. Sci. U.S.A.">
        <title>A Catalog of Tens of Thousands of Viruses from Human Metagenomes Reveals Hidden Associations with Chronic Diseases.</title>
        <authorList>
            <person name="Tisza M.J."/>
            <person name="Buck C.B."/>
        </authorList>
    </citation>
    <scope>NUCLEOTIDE SEQUENCE</scope>
    <source>
        <strain evidence="2">CttEB8</strain>
    </source>
</reference>
<dbReference type="InterPro" id="IPR036162">
    <property type="entry name" value="Resolvase-like_N_sf"/>
</dbReference>
<name>A0A8S5P6G9_9CAUD</name>
<protein>
    <submittedName>
        <fullName evidence="2">Integrase</fullName>
    </submittedName>
</protein>
<evidence type="ECO:0000259" key="1">
    <source>
        <dbReference type="SMART" id="SM00857"/>
    </source>
</evidence>
<dbReference type="Pfam" id="PF00239">
    <property type="entry name" value="Resolvase"/>
    <property type="match status" value="1"/>
</dbReference>
<dbReference type="SUPFAM" id="SSF53041">
    <property type="entry name" value="Resolvase-like"/>
    <property type="match status" value="1"/>
</dbReference>
<dbReference type="GO" id="GO:0003677">
    <property type="term" value="F:DNA binding"/>
    <property type="evidence" value="ECO:0007669"/>
    <property type="project" value="InterPro"/>
</dbReference>
<dbReference type="EMBL" id="BK015344">
    <property type="protein sequence ID" value="DAE02248.1"/>
    <property type="molecule type" value="Genomic_DNA"/>
</dbReference>
<dbReference type="Gene3D" id="3.40.50.1390">
    <property type="entry name" value="Resolvase, N-terminal catalytic domain"/>
    <property type="match status" value="1"/>
</dbReference>
<dbReference type="GO" id="GO:0000150">
    <property type="term" value="F:DNA strand exchange activity"/>
    <property type="evidence" value="ECO:0007669"/>
    <property type="project" value="InterPro"/>
</dbReference>
<proteinExistence type="predicted"/>
<dbReference type="SMART" id="SM00857">
    <property type="entry name" value="Resolvase"/>
    <property type="match status" value="1"/>
</dbReference>
<accession>A0A8S5P6G9</accession>
<evidence type="ECO:0000313" key="2">
    <source>
        <dbReference type="EMBL" id="DAE02248.1"/>
    </source>
</evidence>